<dbReference type="AlphaFoldDB" id="A0A1D1YSX2"/>
<evidence type="ECO:0000256" key="1">
    <source>
        <dbReference type="ARBA" id="ARBA00007626"/>
    </source>
</evidence>
<organism evidence="4">
    <name type="scientific">Anthurium amnicola</name>
    <dbReference type="NCBI Taxonomy" id="1678845"/>
    <lineage>
        <taxon>Eukaryota</taxon>
        <taxon>Viridiplantae</taxon>
        <taxon>Streptophyta</taxon>
        <taxon>Embryophyta</taxon>
        <taxon>Tracheophyta</taxon>
        <taxon>Spermatophyta</taxon>
        <taxon>Magnoliopsida</taxon>
        <taxon>Liliopsida</taxon>
        <taxon>Araceae</taxon>
        <taxon>Pothoideae</taxon>
        <taxon>Potheae</taxon>
        <taxon>Anthurium</taxon>
    </lineage>
</organism>
<evidence type="ECO:0000313" key="4">
    <source>
        <dbReference type="EMBL" id="JAT57758.1"/>
    </source>
</evidence>
<dbReference type="Pfam" id="PF12854">
    <property type="entry name" value="PPR_1"/>
    <property type="match status" value="2"/>
</dbReference>
<dbReference type="Pfam" id="PF13812">
    <property type="entry name" value="PPR_3"/>
    <property type="match status" value="1"/>
</dbReference>
<feature type="repeat" description="PPR" evidence="3">
    <location>
        <begin position="351"/>
        <end position="386"/>
    </location>
</feature>
<feature type="repeat" description="PPR" evidence="3">
    <location>
        <begin position="387"/>
        <end position="421"/>
    </location>
</feature>
<dbReference type="NCBIfam" id="TIGR00756">
    <property type="entry name" value="PPR"/>
    <property type="match status" value="7"/>
</dbReference>
<gene>
    <name evidence="4" type="primary">At3g04130_1</name>
    <name evidence="4" type="ORF">g.89100</name>
</gene>
<name>A0A1D1YSX2_9ARAE</name>
<dbReference type="Gene3D" id="1.25.40.10">
    <property type="entry name" value="Tetratricopeptide repeat domain"/>
    <property type="match status" value="5"/>
</dbReference>
<feature type="repeat" description="PPR" evidence="3">
    <location>
        <begin position="316"/>
        <end position="350"/>
    </location>
</feature>
<dbReference type="PROSITE" id="PS51375">
    <property type="entry name" value="PPR"/>
    <property type="match status" value="7"/>
</dbReference>
<protein>
    <submittedName>
        <fullName evidence="4">Pentatricopeptide repeat-containing protein At3g04130, mitochondrial</fullName>
    </submittedName>
</protein>
<dbReference type="Pfam" id="PF01535">
    <property type="entry name" value="PPR"/>
    <property type="match status" value="1"/>
</dbReference>
<feature type="repeat" description="PPR" evidence="3">
    <location>
        <begin position="459"/>
        <end position="493"/>
    </location>
</feature>
<feature type="repeat" description="PPR" evidence="3">
    <location>
        <begin position="281"/>
        <end position="315"/>
    </location>
</feature>
<dbReference type="EMBL" id="GDJX01010178">
    <property type="protein sequence ID" value="JAT57758.1"/>
    <property type="molecule type" value="Transcribed_RNA"/>
</dbReference>
<keyword evidence="2" id="KW-0677">Repeat</keyword>
<reference evidence="4" key="1">
    <citation type="submission" date="2015-07" db="EMBL/GenBank/DDBJ databases">
        <title>Transcriptome Assembly of Anthurium amnicola.</title>
        <authorList>
            <person name="Suzuki J."/>
        </authorList>
    </citation>
    <scope>NUCLEOTIDE SEQUENCE</scope>
</reference>
<proteinExistence type="inferred from homology"/>
<dbReference type="PANTHER" id="PTHR47941">
    <property type="entry name" value="PENTATRICOPEPTIDE REPEAT-CONTAINING PROTEIN 3, MITOCHONDRIAL"/>
    <property type="match status" value="1"/>
</dbReference>
<feature type="repeat" description="PPR" evidence="3">
    <location>
        <begin position="143"/>
        <end position="177"/>
    </location>
</feature>
<accession>A0A1D1YSX2</accession>
<dbReference type="InterPro" id="IPR002885">
    <property type="entry name" value="PPR_rpt"/>
</dbReference>
<feature type="repeat" description="PPR" evidence="3">
    <location>
        <begin position="246"/>
        <end position="280"/>
    </location>
</feature>
<dbReference type="InterPro" id="IPR011990">
    <property type="entry name" value="TPR-like_helical_dom_sf"/>
</dbReference>
<evidence type="ECO:0000256" key="2">
    <source>
        <dbReference type="ARBA" id="ARBA00022737"/>
    </source>
</evidence>
<evidence type="ECO:0000256" key="3">
    <source>
        <dbReference type="PROSITE-ProRule" id="PRU00708"/>
    </source>
</evidence>
<comment type="similarity">
    <text evidence="1">Belongs to the PPR family. P subfamily.</text>
</comment>
<sequence length="539" mass="61063">MVFCAGRIRGARNGIQRIFFPHPSAAFVVSRYYNCLPSCHPPPVEGLAITSSYRGAQLSPQARGAPFGLDEKEAARRIRGVISRIINGTVDDVVEWLRRDRDCSEIQLSDSLVDSLFGGFGDDWKSAMGFFRWAALCSGYKHSSGTYNKMVDLLGKMKQLNKMMDLVSEMREAGLVTLETVAKVMRRLAGARRWEDAIKMFDNLGTVGLVKSTDSMNILLDTLCKEKCVDAARGVFLELKAHIPPNAHTFNILVHGWCKANRIDEAEWAILEMKGYGFRPSVITYSTILKAHCKNFSFDRVYKLLDDMHAECCPPNVVTYTIVMHSLAKSEEYEAALKIVDRMRAAGCKPDTLFYNSMIYVLGRAGRLSEASHLFEVDMHLNGVAPNLSTYNTMISIFCYRLRDKDAMKVLEKMENTFCKPDLLTYCPLLKLCFKRGKTDDMLCVLMNDIVNKHHLSLDLATYTLLIHGLCRAGKFEWALLLFEEMVNQEIPLRNRTCNLLLCEAEEKNMYGTVERIKDLIKQARNTSCSDQRIDVLHC</sequence>
<dbReference type="Pfam" id="PF13041">
    <property type="entry name" value="PPR_2"/>
    <property type="match status" value="2"/>
</dbReference>